<dbReference type="GO" id="GO:0016779">
    <property type="term" value="F:nucleotidyltransferase activity"/>
    <property type="evidence" value="ECO:0007669"/>
    <property type="project" value="UniProtKB-ARBA"/>
</dbReference>
<keyword evidence="14" id="KW-0961">Cell wall biogenesis/degradation</keyword>
<accession>A0AA35W1Y6</accession>
<evidence type="ECO:0000256" key="1">
    <source>
        <dbReference type="ARBA" id="ARBA00001946"/>
    </source>
</evidence>
<keyword evidence="12" id="KW-0573">Peptidoglycan synthesis</keyword>
<keyword evidence="10" id="KW-0460">Magnesium</keyword>
<comment type="cofactor">
    <cofactor evidence="1">
        <name>Mg(2+)</name>
        <dbReference type="ChEBI" id="CHEBI:18420"/>
    </cofactor>
</comment>
<dbReference type="GO" id="GO:0016746">
    <property type="term" value="F:acyltransferase activity"/>
    <property type="evidence" value="ECO:0007669"/>
    <property type="project" value="UniProtKB-KW"/>
</dbReference>
<evidence type="ECO:0000256" key="11">
    <source>
        <dbReference type="ARBA" id="ARBA00022960"/>
    </source>
</evidence>
<evidence type="ECO:0000313" key="17">
    <source>
        <dbReference type="Proteomes" id="UP001174909"/>
    </source>
</evidence>
<keyword evidence="7" id="KW-0808">Transferase</keyword>
<comment type="subcellular location">
    <subcellularLocation>
        <location evidence="2">Cytoplasm</location>
    </subcellularLocation>
</comment>
<evidence type="ECO:0000256" key="12">
    <source>
        <dbReference type="ARBA" id="ARBA00022984"/>
    </source>
</evidence>
<proteinExistence type="inferred from homology"/>
<dbReference type="SUPFAM" id="SSF51161">
    <property type="entry name" value="Trimeric LpxA-like enzymes"/>
    <property type="match status" value="2"/>
</dbReference>
<evidence type="ECO:0000256" key="7">
    <source>
        <dbReference type="ARBA" id="ARBA00022679"/>
    </source>
</evidence>
<evidence type="ECO:0000256" key="6">
    <source>
        <dbReference type="ARBA" id="ARBA00022490"/>
    </source>
</evidence>
<gene>
    <name evidence="16" type="ORF">GBAR_LOCUS1026</name>
</gene>
<dbReference type="InterPro" id="IPR001451">
    <property type="entry name" value="Hexapep"/>
</dbReference>
<evidence type="ECO:0000256" key="15">
    <source>
        <dbReference type="ARBA" id="ARBA00048493"/>
    </source>
</evidence>
<keyword evidence="6" id="KW-0963">Cytoplasm</keyword>
<reference evidence="16" key="1">
    <citation type="submission" date="2023-03" db="EMBL/GenBank/DDBJ databases">
        <authorList>
            <person name="Steffen K."/>
            <person name="Cardenas P."/>
        </authorList>
    </citation>
    <scope>NUCLEOTIDE SEQUENCE</scope>
</reference>
<evidence type="ECO:0000256" key="14">
    <source>
        <dbReference type="ARBA" id="ARBA00023316"/>
    </source>
</evidence>
<evidence type="ECO:0000256" key="13">
    <source>
        <dbReference type="ARBA" id="ARBA00023315"/>
    </source>
</evidence>
<keyword evidence="17" id="KW-1185">Reference proteome</keyword>
<name>A0AA35W1Y6_GEOBA</name>
<dbReference type="Proteomes" id="UP001174909">
    <property type="component" value="Unassembled WGS sequence"/>
</dbReference>
<evidence type="ECO:0000313" key="16">
    <source>
        <dbReference type="EMBL" id="CAI7992517.1"/>
    </source>
</evidence>
<comment type="similarity">
    <text evidence="3">In the C-terminal section; belongs to the transferase hexapeptide repeat family.</text>
</comment>
<comment type="similarity">
    <text evidence="4">In the N-terminal section; belongs to the N-acetylglucosamine-1-phosphate uridyltransferase family.</text>
</comment>
<evidence type="ECO:0000256" key="10">
    <source>
        <dbReference type="ARBA" id="ARBA00022842"/>
    </source>
</evidence>
<dbReference type="PANTHER" id="PTHR43584">
    <property type="entry name" value="NUCLEOTIDYL TRANSFERASE"/>
    <property type="match status" value="1"/>
</dbReference>
<keyword evidence="8" id="KW-0548">Nucleotidyltransferase</keyword>
<dbReference type="InterPro" id="IPR050065">
    <property type="entry name" value="GlmU-like"/>
</dbReference>
<dbReference type="AlphaFoldDB" id="A0AA35W1Y6"/>
<dbReference type="EC" id="2.7.7.23" evidence="5"/>
<dbReference type="Gene3D" id="2.160.10.10">
    <property type="entry name" value="Hexapeptide repeat proteins"/>
    <property type="match status" value="2"/>
</dbReference>
<keyword evidence="13" id="KW-0012">Acyltransferase</keyword>
<evidence type="ECO:0000256" key="5">
    <source>
        <dbReference type="ARBA" id="ARBA00012457"/>
    </source>
</evidence>
<dbReference type="EMBL" id="CASHTH010000148">
    <property type="protein sequence ID" value="CAI7992517.1"/>
    <property type="molecule type" value="Genomic_DNA"/>
</dbReference>
<dbReference type="Pfam" id="PF00132">
    <property type="entry name" value="Hexapep"/>
    <property type="match status" value="1"/>
</dbReference>
<comment type="caution">
    <text evidence="16">The sequence shown here is derived from an EMBL/GenBank/DDBJ whole genome shotgun (WGS) entry which is preliminary data.</text>
</comment>
<evidence type="ECO:0000256" key="2">
    <source>
        <dbReference type="ARBA" id="ARBA00004496"/>
    </source>
</evidence>
<evidence type="ECO:0000256" key="8">
    <source>
        <dbReference type="ARBA" id="ARBA00022695"/>
    </source>
</evidence>
<evidence type="ECO:0000256" key="3">
    <source>
        <dbReference type="ARBA" id="ARBA00007707"/>
    </source>
</evidence>
<sequence>MSGESEEPGESRSDRACRCDETRALDAEVRAAVERGVVFQDPFTAYLDPEAVIEAEAWVGAGTHILGNTRIEHGARVGPNAIIEDSRVGKGAIVQPFSSVTGGSVVGPGAVVRERTELRGSVISGEAEIGPNAIVEDSRIASKAKVGPFCRVRAGSEIGFDAYIGTQAEVKASRIGDGSKVGHFSFVGDAILGNAVNIGAGSVTANHDGQQVQKTVIEDRVSIGAGCVLVAPLRLGTGARTGAGAVVTRDVADGELVLGVPARLKAMH</sequence>
<keyword evidence="11" id="KW-0133">Cell shape</keyword>
<comment type="catalytic activity">
    <reaction evidence="15">
        <text>N-acetyl-alpha-D-glucosamine 1-phosphate + UTP + H(+) = UDP-N-acetyl-alpha-D-glucosamine + diphosphate</text>
        <dbReference type="Rhea" id="RHEA:13509"/>
        <dbReference type="ChEBI" id="CHEBI:15378"/>
        <dbReference type="ChEBI" id="CHEBI:33019"/>
        <dbReference type="ChEBI" id="CHEBI:46398"/>
        <dbReference type="ChEBI" id="CHEBI:57705"/>
        <dbReference type="ChEBI" id="CHEBI:57776"/>
        <dbReference type="EC" id="2.7.7.23"/>
    </reaction>
</comment>
<dbReference type="InterPro" id="IPR011004">
    <property type="entry name" value="Trimer_LpxA-like_sf"/>
</dbReference>
<evidence type="ECO:0000256" key="4">
    <source>
        <dbReference type="ARBA" id="ARBA00007947"/>
    </source>
</evidence>
<protein>
    <recommendedName>
        <fullName evidence="5">UDP-N-acetylglucosamine diphosphorylase</fullName>
        <ecNumber evidence="5">2.7.7.23</ecNumber>
    </recommendedName>
</protein>
<keyword evidence="9" id="KW-0479">Metal-binding</keyword>
<organism evidence="16 17">
    <name type="scientific">Geodia barretti</name>
    <name type="common">Barrett's horny sponge</name>
    <dbReference type="NCBI Taxonomy" id="519541"/>
    <lineage>
        <taxon>Eukaryota</taxon>
        <taxon>Metazoa</taxon>
        <taxon>Porifera</taxon>
        <taxon>Demospongiae</taxon>
        <taxon>Heteroscleromorpha</taxon>
        <taxon>Tetractinellida</taxon>
        <taxon>Astrophorina</taxon>
        <taxon>Geodiidae</taxon>
        <taxon>Geodia</taxon>
    </lineage>
</organism>
<evidence type="ECO:0000256" key="9">
    <source>
        <dbReference type="ARBA" id="ARBA00022723"/>
    </source>
</evidence>
<dbReference type="PANTHER" id="PTHR43584:SF3">
    <property type="entry name" value="BIFUNCTIONAL PROTEIN GLMU"/>
    <property type="match status" value="1"/>
</dbReference>